<organism evidence="3 4">
    <name type="scientific">Burkholderia gladioli</name>
    <name type="common">Pseudomonas marginata</name>
    <name type="synonym">Phytomonas marginata</name>
    <dbReference type="NCBI Taxonomy" id="28095"/>
    <lineage>
        <taxon>Bacteria</taxon>
        <taxon>Pseudomonadati</taxon>
        <taxon>Pseudomonadota</taxon>
        <taxon>Betaproteobacteria</taxon>
        <taxon>Burkholderiales</taxon>
        <taxon>Burkholderiaceae</taxon>
        <taxon>Burkholderia</taxon>
    </lineage>
</organism>
<dbReference type="EMBL" id="PDDY01000001">
    <property type="protein sequence ID" value="PEH43407.1"/>
    <property type="molecule type" value="Genomic_DNA"/>
</dbReference>
<comment type="caution">
    <text evidence="3">The sequence shown here is derived from an EMBL/GenBank/DDBJ whole genome shotgun (WGS) entry which is preliminary data.</text>
</comment>
<accession>A0A2A7SIC8</accession>
<reference evidence="4" key="1">
    <citation type="submission" date="2017-09" db="EMBL/GenBank/DDBJ databases">
        <title>FDA dAtabase for Regulatory Grade micrObial Sequences (FDA-ARGOS): Supporting development and validation of Infectious Disease Dx tests.</title>
        <authorList>
            <person name="Minogue T."/>
            <person name="Wolcott M."/>
            <person name="Wasieloski L."/>
            <person name="Aguilar W."/>
            <person name="Moore D."/>
            <person name="Tallon L."/>
            <person name="Sadzewicz L."/>
            <person name="Ott S."/>
            <person name="Zhao X."/>
            <person name="Nagaraj S."/>
            <person name="Vavikolanu K."/>
            <person name="Aluvathingal J."/>
            <person name="Nadendla S."/>
            <person name="Sichtig H."/>
        </authorList>
    </citation>
    <scope>NUCLEOTIDE SEQUENCE [LARGE SCALE GENOMIC DNA]</scope>
    <source>
        <strain evidence="4">FDAARGOS_390</strain>
    </source>
</reference>
<evidence type="ECO:0000313" key="4">
    <source>
        <dbReference type="Proteomes" id="UP000220629"/>
    </source>
</evidence>
<dbReference type="Pfam" id="PF13663">
    <property type="entry name" value="DUF4148"/>
    <property type="match status" value="1"/>
</dbReference>
<evidence type="ECO:0000313" key="3">
    <source>
        <dbReference type="EMBL" id="PEH43407.1"/>
    </source>
</evidence>
<feature type="region of interest" description="Disordered" evidence="1">
    <location>
        <begin position="72"/>
        <end position="98"/>
    </location>
</feature>
<sequence>MPSRWSILLLAASLAAPLAAQAHSAVTRAQLREELVRLESIGYRPARNDVHYPDSIQAAEAKLNAGQAAAGIGTQPAARGEAGSARAPVTGEPLYAHH</sequence>
<keyword evidence="2" id="KW-0732">Signal</keyword>
<dbReference type="AlphaFoldDB" id="A0A2A7SIC8"/>
<dbReference type="Proteomes" id="UP000220629">
    <property type="component" value="Unassembled WGS sequence"/>
</dbReference>
<gene>
    <name evidence="3" type="ORF">CRM94_15320</name>
</gene>
<dbReference type="RefSeq" id="WP_096751717.1">
    <property type="nucleotide sequence ID" value="NZ_CADEPO010000008.1"/>
</dbReference>
<evidence type="ECO:0000256" key="1">
    <source>
        <dbReference type="SAM" id="MobiDB-lite"/>
    </source>
</evidence>
<proteinExistence type="predicted"/>
<evidence type="ECO:0000256" key="2">
    <source>
        <dbReference type="SAM" id="SignalP"/>
    </source>
</evidence>
<protein>
    <submittedName>
        <fullName evidence="3">DUF4148 domain-containing protein</fullName>
    </submittedName>
</protein>
<feature type="signal peptide" evidence="2">
    <location>
        <begin position="1"/>
        <end position="22"/>
    </location>
</feature>
<feature type="chain" id="PRO_5012179421" evidence="2">
    <location>
        <begin position="23"/>
        <end position="98"/>
    </location>
</feature>
<name>A0A2A7SIC8_BURGA</name>
<dbReference type="InterPro" id="IPR025421">
    <property type="entry name" value="DUF4148"/>
</dbReference>